<comment type="caution">
    <text evidence="1">The sequence shown here is derived from an EMBL/GenBank/DDBJ whole genome shotgun (WGS) entry which is preliminary data.</text>
</comment>
<keyword evidence="2" id="KW-1185">Reference proteome</keyword>
<dbReference type="EMBL" id="JAQJAN010000006">
    <property type="protein sequence ID" value="KAJ5727063.1"/>
    <property type="molecule type" value="Genomic_DNA"/>
</dbReference>
<dbReference type="Proteomes" id="UP001215712">
    <property type="component" value="Unassembled WGS sequence"/>
</dbReference>
<organism evidence="1 2">
    <name type="scientific">Penicillium malachiteum</name>
    <dbReference type="NCBI Taxonomy" id="1324776"/>
    <lineage>
        <taxon>Eukaryota</taxon>
        <taxon>Fungi</taxon>
        <taxon>Dikarya</taxon>
        <taxon>Ascomycota</taxon>
        <taxon>Pezizomycotina</taxon>
        <taxon>Eurotiomycetes</taxon>
        <taxon>Eurotiomycetidae</taxon>
        <taxon>Eurotiales</taxon>
        <taxon>Aspergillaceae</taxon>
        <taxon>Penicillium</taxon>
    </lineage>
</organism>
<evidence type="ECO:0000313" key="2">
    <source>
        <dbReference type="Proteomes" id="UP001215712"/>
    </source>
</evidence>
<evidence type="ECO:0000313" key="1">
    <source>
        <dbReference type="EMBL" id="KAJ5727063.1"/>
    </source>
</evidence>
<proteinExistence type="predicted"/>
<dbReference type="InterPro" id="IPR017853">
    <property type="entry name" value="GH"/>
</dbReference>
<evidence type="ECO:0008006" key="3">
    <source>
        <dbReference type="Google" id="ProtNLM"/>
    </source>
</evidence>
<name>A0AAD6MW17_9EURO</name>
<dbReference type="PANTHER" id="PTHR36183">
    <property type="entry name" value="BETA-GLUCURONIDASE"/>
    <property type="match status" value="1"/>
</dbReference>
<accession>A0AAD6MW17</accession>
<gene>
    <name evidence="1" type="ORF">N7493_004883</name>
</gene>
<dbReference type="PANTHER" id="PTHR36183:SF2">
    <property type="entry name" value="BETA-GLUCURONIDASE C-TERMINAL DOMAIN-CONTAINING PROTEIN"/>
    <property type="match status" value="1"/>
</dbReference>
<dbReference type="InterPro" id="IPR052974">
    <property type="entry name" value="GH79_Enzymes"/>
</dbReference>
<reference evidence="1" key="2">
    <citation type="submission" date="2023-01" db="EMBL/GenBank/DDBJ databases">
        <authorList>
            <person name="Petersen C."/>
        </authorList>
    </citation>
    <scope>NUCLEOTIDE SEQUENCE</scope>
    <source>
        <strain evidence="1">IBT 17514</strain>
    </source>
</reference>
<dbReference type="SUPFAM" id="SSF51445">
    <property type="entry name" value="(Trans)glycosidases"/>
    <property type="match status" value="1"/>
</dbReference>
<reference evidence="1" key="1">
    <citation type="journal article" date="2023" name="IMA Fungus">
        <title>Comparative genomic study of the Penicillium genus elucidates a diverse pangenome and 15 lateral gene transfer events.</title>
        <authorList>
            <person name="Petersen C."/>
            <person name="Sorensen T."/>
            <person name="Nielsen M.R."/>
            <person name="Sondergaard T.E."/>
            <person name="Sorensen J.L."/>
            <person name="Fitzpatrick D.A."/>
            <person name="Frisvad J.C."/>
            <person name="Nielsen K.L."/>
        </authorList>
    </citation>
    <scope>NUCLEOTIDE SEQUENCE</scope>
    <source>
        <strain evidence="1">IBT 17514</strain>
    </source>
</reference>
<dbReference type="AlphaFoldDB" id="A0AAD6MW17"/>
<dbReference type="Gene3D" id="3.20.20.80">
    <property type="entry name" value="Glycosidases"/>
    <property type="match status" value="1"/>
</dbReference>
<protein>
    <recommendedName>
        <fullName evidence="3">Beta-glucuronidase C-terminal domain-containing protein</fullName>
    </recommendedName>
</protein>
<sequence>MADYGGNDRYPNTFSNKVIQNLEDIAGKPPIFRVGGSTQHSAVYYPDQVEAIIEQFDSISSSQPRHSYIGPAFMQSFQNFPESTKFIFGLNFYNPENETLFDVGDGILQCVVEANAVYNAIGENLYGFEIGNEDYVDQWNEYAIAISQNLTGKDSLAIFQGCVFEAPRNVWSSTAWNFENAEGDGMRSNKAKSVADHEYMGAACDYTGVGPTIETTIFDRMNMLKRVWYHDYLGNVTKDSGIPYILGETNSISCQGAKRISDVLAAAVWAVDYVLYLSSLRVDRVHFHMGTRYPYASWIPVTFNDTAPEIKPIYYAALFNAHIFSGGEKQTEVWSTEQASEHMPCELESIVAARLTMWNSTFDEAKRPYTSLELPSSWRNAKVSRPTNPVVGIANNITMAGQSVNSDGGIAGEKTYESLDNGRVLVGAGEAVIAQH</sequence>